<accession>A0A174S3T4</accession>
<reference evidence="1 2" key="1">
    <citation type="submission" date="2015-09" db="EMBL/GenBank/DDBJ databases">
        <authorList>
            <consortium name="Pathogen Informatics"/>
        </authorList>
    </citation>
    <scope>NUCLEOTIDE SEQUENCE [LARGE SCALE GENOMIC DNA]</scope>
    <source>
        <strain evidence="1 2">2789STDY5834939</strain>
    </source>
</reference>
<evidence type="ECO:0000313" key="1">
    <source>
        <dbReference type="EMBL" id="CUP90981.1"/>
    </source>
</evidence>
<dbReference type="AlphaFoldDB" id="A0A174S3T4"/>
<proteinExistence type="predicted"/>
<sequence>MKMDCFAAKVCLRDQTKILIGGLCISGVVPELLRRCRKLEDGTLPVNTVVGIDRAMAQMLDTLQMEGVFAAGAAASSPEASARFAKAGWRTGGVIGIPGTPPESADDQMERTKDGLYLFSRAGGPGFAAAVSEKQAIYLSEISLTVPPHEFCREIQILAADGYLAVFDGIGYQAKCILVVGAGQQRFWLES</sequence>
<gene>
    <name evidence="1" type="ORF">ERS852551_02352</name>
</gene>
<evidence type="ECO:0000313" key="2">
    <source>
        <dbReference type="Proteomes" id="UP000095765"/>
    </source>
</evidence>
<name>A0A174S3T4_9FIRM</name>
<dbReference type="Proteomes" id="UP000095765">
    <property type="component" value="Unassembled WGS sequence"/>
</dbReference>
<organism evidence="1 2">
    <name type="scientific">Anaerotruncus colihominis</name>
    <dbReference type="NCBI Taxonomy" id="169435"/>
    <lineage>
        <taxon>Bacteria</taxon>
        <taxon>Bacillati</taxon>
        <taxon>Bacillota</taxon>
        <taxon>Clostridia</taxon>
        <taxon>Eubacteriales</taxon>
        <taxon>Oscillospiraceae</taxon>
        <taxon>Anaerotruncus</taxon>
    </lineage>
</organism>
<dbReference type="EMBL" id="CZBE01000016">
    <property type="protein sequence ID" value="CUP90981.1"/>
    <property type="molecule type" value="Genomic_DNA"/>
</dbReference>
<protein>
    <submittedName>
        <fullName evidence="1">Uncharacterized protein</fullName>
    </submittedName>
</protein>